<dbReference type="EMBL" id="OE179421">
    <property type="protein sequence ID" value="CAD7568760.1"/>
    <property type="molecule type" value="Genomic_DNA"/>
</dbReference>
<evidence type="ECO:0000256" key="1">
    <source>
        <dbReference type="SAM" id="Coils"/>
    </source>
</evidence>
<accession>A0A7R9IY19</accession>
<gene>
    <name evidence="2" type="ORF">TCMB3V08_LOCUS1515</name>
</gene>
<proteinExistence type="predicted"/>
<sequence length="146" mass="16436">MPRCVWPVTSRQCSPLQLAEPMRQPRGAISIRKEAIEEMKKKESEEANKSKTLETVNKLEAKKRKLLQQAEEEASALQTEIDLEKKRLRQIEACKYIQEHLTLSVEELGRDCLVNAAKTAMSSKLIGAGAKLIGKDENFSGEVEIL</sequence>
<name>A0A7R9IY19_TIMCA</name>
<evidence type="ECO:0000313" key="2">
    <source>
        <dbReference type="EMBL" id="CAD7568760.1"/>
    </source>
</evidence>
<protein>
    <submittedName>
        <fullName evidence="2">(California timema) hypothetical protein</fullName>
    </submittedName>
</protein>
<keyword evidence="1" id="KW-0175">Coiled coil</keyword>
<feature type="coiled-coil region" evidence="1">
    <location>
        <begin position="42"/>
        <end position="87"/>
    </location>
</feature>
<reference evidence="2" key="1">
    <citation type="submission" date="2020-11" db="EMBL/GenBank/DDBJ databases">
        <authorList>
            <person name="Tran Van P."/>
        </authorList>
    </citation>
    <scope>NUCLEOTIDE SEQUENCE</scope>
</reference>
<organism evidence="2">
    <name type="scientific">Timema californicum</name>
    <name type="common">California timema</name>
    <name type="synonym">Walking stick</name>
    <dbReference type="NCBI Taxonomy" id="61474"/>
    <lineage>
        <taxon>Eukaryota</taxon>
        <taxon>Metazoa</taxon>
        <taxon>Ecdysozoa</taxon>
        <taxon>Arthropoda</taxon>
        <taxon>Hexapoda</taxon>
        <taxon>Insecta</taxon>
        <taxon>Pterygota</taxon>
        <taxon>Neoptera</taxon>
        <taxon>Polyneoptera</taxon>
        <taxon>Phasmatodea</taxon>
        <taxon>Timematodea</taxon>
        <taxon>Timematoidea</taxon>
        <taxon>Timematidae</taxon>
        <taxon>Timema</taxon>
    </lineage>
</organism>
<dbReference type="AlphaFoldDB" id="A0A7R9IY19"/>